<evidence type="ECO:0000256" key="1">
    <source>
        <dbReference type="ARBA" id="ARBA00004156"/>
    </source>
</evidence>
<evidence type="ECO:0000256" key="11">
    <source>
        <dbReference type="SAM" id="MobiDB-lite"/>
    </source>
</evidence>
<evidence type="ECO:0000256" key="9">
    <source>
        <dbReference type="ARBA" id="ARBA00062546"/>
    </source>
</evidence>
<gene>
    <name evidence="13" type="ORF">BDZ90DRAFT_248757</name>
</gene>
<feature type="region of interest" description="Disordered" evidence="11">
    <location>
        <begin position="715"/>
        <end position="773"/>
    </location>
</feature>
<dbReference type="InterPro" id="IPR008153">
    <property type="entry name" value="GAE_dom"/>
</dbReference>
<dbReference type="GO" id="GO:0005829">
    <property type="term" value="C:cytosol"/>
    <property type="evidence" value="ECO:0007669"/>
    <property type="project" value="GOC"/>
</dbReference>
<dbReference type="Pfam" id="PF02883">
    <property type="entry name" value="Alpha_adaptinC2"/>
    <property type="match status" value="1"/>
</dbReference>
<dbReference type="InterPro" id="IPR017107">
    <property type="entry name" value="AP1_complex_gsu"/>
</dbReference>
<keyword evidence="7 10" id="KW-0472">Membrane</keyword>
<comment type="similarity">
    <text evidence="3 10">Belongs to the adaptor complexes large subunit family.</text>
</comment>
<dbReference type="Gene3D" id="1.25.10.10">
    <property type="entry name" value="Leucine-rich Repeat Variant"/>
    <property type="match status" value="1"/>
</dbReference>
<accession>A0A316V1H3</accession>
<dbReference type="Proteomes" id="UP000245884">
    <property type="component" value="Unassembled WGS sequence"/>
</dbReference>
<dbReference type="InterPro" id="IPR011989">
    <property type="entry name" value="ARM-like"/>
</dbReference>
<dbReference type="PIRSF" id="PIRSF037094">
    <property type="entry name" value="AP1_complex_gamma"/>
    <property type="match status" value="1"/>
</dbReference>
<keyword evidence="5 10" id="KW-0653">Protein transport</keyword>
<evidence type="ECO:0000259" key="12">
    <source>
        <dbReference type="PROSITE" id="PS50180"/>
    </source>
</evidence>
<dbReference type="SUPFAM" id="SSF49348">
    <property type="entry name" value="Clathrin adaptor appendage domain"/>
    <property type="match status" value="1"/>
</dbReference>
<evidence type="ECO:0000256" key="6">
    <source>
        <dbReference type="ARBA" id="ARBA00023034"/>
    </source>
</evidence>
<evidence type="ECO:0000256" key="3">
    <source>
        <dbReference type="ARBA" id="ARBA00006613"/>
    </source>
</evidence>
<dbReference type="RefSeq" id="XP_025365716.1">
    <property type="nucleotide sequence ID" value="XM_025507634.1"/>
</dbReference>
<keyword evidence="14" id="KW-1185">Reference proteome</keyword>
<dbReference type="OrthoDB" id="28053at2759"/>
<feature type="compositionally biased region" description="Low complexity" evidence="11">
    <location>
        <begin position="684"/>
        <end position="694"/>
    </location>
</feature>
<dbReference type="AlphaFoldDB" id="A0A316V1H3"/>
<feature type="region of interest" description="Disordered" evidence="11">
    <location>
        <begin position="645"/>
        <end position="698"/>
    </location>
</feature>
<dbReference type="SMART" id="SM00809">
    <property type="entry name" value="Alpha_adaptinC2"/>
    <property type="match status" value="1"/>
</dbReference>
<evidence type="ECO:0000256" key="8">
    <source>
        <dbReference type="ARBA" id="ARBA00023329"/>
    </source>
</evidence>
<feature type="compositionally biased region" description="Low complexity" evidence="11">
    <location>
        <begin position="715"/>
        <end position="730"/>
    </location>
</feature>
<evidence type="ECO:0000256" key="5">
    <source>
        <dbReference type="ARBA" id="ARBA00022927"/>
    </source>
</evidence>
<proteinExistence type="inferred from homology"/>
<dbReference type="EMBL" id="KZ819662">
    <property type="protein sequence ID" value="PWN31104.1"/>
    <property type="molecule type" value="Genomic_DNA"/>
</dbReference>
<name>A0A316V1H3_9BASI</name>
<dbReference type="InterPro" id="IPR013041">
    <property type="entry name" value="Clathrin_app_Ig-like_sf"/>
</dbReference>
<keyword evidence="8 10" id="KW-0968">Cytoplasmic vesicle</keyword>
<evidence type="ECO:0000256" key="7">
    <source>
        <dbReference type="ARBA" id="ARBA00023136"/>
    </source>
</evidence>
<sequence>MTSLFTRSQQVAALDPRLGGLMASLGLSNLRALIKAIRACKTYAEERALIQKESAAIRTSFKDEDPLLRHNNIAKLLYIHMLGYPAHFGQIECLKLVATPRFTDKRLGYLGVMLLLDENTEVLTLVTNGLKNDMNHSNMYVVGLALATFGNIASEEMARDLSEEVERLMGSSNTYIRRKAAICAMRIVRKVPDLLENFSGKAKALLNDKNHGVLLCAVTLAIEVCKDEEARDSFRDVVPLLVRHLKSLVTTGYSPEHDVSGITDPFLQVKILRLLRVLGKGDVEASDTMNDVLAQVATSTEASKNVGNAILYETVLTILDIEAENGLRVMAINILGKFLSNRDNNIRYVALNTLNKVVTMDTNAVQRHRNIILDCLRDGDISIRRRALELSYALINEANVRVLTRELLSFLEVADNEFKLGLTTQISLAAEKLAPNKRWHIDTMLRVLKVAGNYVREEVLSAFLRLTCHTPELQTYTAQRLYSLLHADFSQESLTLAAVWAIGEFGELLTQPGGGSMEDEELVRDLTPRQVVDLISSLLDSPYANSNIRQWVLTSLSKLAVRFSSQDRSQAERIQQILGRYETSVDLELQQRSVEYDALLSRRDIREGVLEAMPPPEIKTTMVGTVSEKRSVGSTRRDKDALLDLMGSDDMGGASAPAQAAASSSNNTHDLLADIFGGGGDGGASSSTAPAAAATQPKSSVNDILDLFGSSSSISTPAASAPPASSNMNGGRNGGGGADSLAGLDIFGGGSSSATAASPSAPAASPSPSSSARAYTAFSGSGLTLTLTPRIAQPTRPDLVSILATFTSTLDVSNLSLQAAVPKSQKLQMLAASSTEVKPGPAGEATQQMRVMLPNGGSGGVAGVRLRMRIGFKAAGKEVQEQVDFAGFQ</sequence>
<keyword evidence="6 10" id="KW-0333">Golgi apparatus</keyword>
<keyword evidence="4 10" id="KW-0813">Transport</keyword>
<dbReference type="Gene3D" id="2.60.40.1230">
    <property type="match status" value="1"/>
</dbReference>
<comment type="subcellular location">
    <subcellularLocation>
        <location evidence="1">Cytoplasmic vesicle membrane</location>
    </subcellularLocation>
    <subcellularLocation>
        <location evidence="2">Golgi apparatus</location>
    </subcellularLocation>
</comment>
<evidence type="ECO:0000256" key="2">
    <source>
        <dbReference type="ARBA" id="ARBA00004555"/>
    </source>
</evidence>
<dbReference type="InterPro" id="IPR002553">
    <property type="entry name" value="Clathrin/coatomer_adapt-like_N"/>
</dbReference>
<dbReference type="STRING" id="1569628.A0A316V1H3"/>
<dbReference type="InterPro" id="IPR050840">
    <property type="entry name" value="Adaptor_Complx_Large_Subunit"/>
</dbReference>
<dbReference type="GO" id="GO:0030121">
    <property type="term" value="C:AP-1 adaptor complex"/>
    <property type="evidence" value="ECO:0007669"/>
    <property type="project" value="InterPro"/>
</dbReference>
<dbReference type="PANTHER" id="PTHR22780">
    <property type="entry name" value="ADAPTIN, ALPHA/GAMMA/EPSILON"/>
    <property type="match status" value="1"/>
</dbReference>
<feature type="compositionally biased region" description="Low complexity" evidence="11">
    <location>
        <begin position="752"/>
        <end position="772"/>
    </location>
</feature>
<protein>
    <recommendedName>
        <fullName evidence="10">AP-1 complex subunit gamma</fullName>
    </recommendedName>
</protein>
<dbReference type="Pfam" id="PF01602">
    <property type="entry name" value="Adaptin_N"/>
    <property type="match status" value="1"/>
</dbReference>
<evidence type="ECO:0000313" key="14">
    <source>
        <dbReference type="Proteomes" id="UP000245884"/>
    </source>
</evidence>
<dbReference type="GO" id="GO:0016192">
    <property type="term" value="P:vesicle-mediated transport"/>
    <property type="evidence" value="ECO:0007669"/>
    <property type="project" value="InterPro"/>
</dbReference>
<dbReference type="GeneID" id="37029457"/>
<dbReference type="GO" id="GO:0006886">
    <property type="term" value="P:intracellular protein transport"/>
    <property type="evidence" value="ECO:0007669"/>
    <property type="project" value="UniProtKB-UniRule"/>
</dbReference>
<evidence type="ECO:0000256" key="4">
    <source>
        <dbReference type="ARBA" id="ARBA00022448"/>
    </source>
</evidence>
<evidence type="ECO:0000256" key="10">
    <source>
        <dbReference type="PIRNR" id="PIRNR037094"/>
    </source>
</evidence>
<dbReference type="InterPro" id="IPR008152">
    <property type="entry name" value="Clathrin_a/b/g-adaptin_app_Ig"/>
</dbReference>
<dbReference type="PROSITE" id="PS50180">
    <property type="entry name" value="GAE"/>
    <property type="match status" value="1"/>
</dbReference>
<comment type="subunit">
    <text evidence="9">Adaptor protein complex 1 (AP-1) is a heterotetramer composed of two large adaptins (gamma-type subunit APL4 and beta-type subunit APL2), a medium adaptin (mu-type subunit APM1) and a small adaptin (sigma-type subunit APS1). AP-1 interacts with clathrin.</text>
</comment>
<reference evidence="13 14" key="1">
    <citation type="journal article" date="2018" name="Mol. Biol. Evol.">
        <title>Broad Genomic Sampling Reveals a Smut Pathogenic Ancestry of the Fungal Clade Ustilaginomycotina.</title>
        <authorList>
            <person name="Kijpornyongpan T."/>
            <person name="Mondo S.J."/>
            <person name="Barry K."/>
            <person name="Sandor L."/>
            <person name="Lee J."/>
            <person name="Lipzen A."/>
            <person name="Pangilinan J."/>
            <person name="LaButti K."/>
            <person name="Hainaut M."/>
            <person name="Henrissat B."/>
            <person name="Grigoriev I.V."/>
            <person name="Spatafora J.W."/>
            <person name="Aime M.C."/>
        </authorList>
    </citation>
    <scope>NUCLEOTIDE SEQUENCE [LARGE SCALE GENOMIC DNA]</scope>
    <source>
        <strain evidence="13 14">MCA 5214</strain>
    </source>
</reference>
<feature type="domain" description="GAE" evidence="12">
    <location>
        <begin position="770"/>
        <end position="889"/>
    </location>
</feature>
<feature type="compositionally biased region" description="Low complexity" evidence="11">
    <location>
        <begin position="654"/>
        <end position="665"/>
    </location>
</feature>
<evidence type="ECO:0000313" key="13">
    <source>
        <dbReference type="EMBL" id="PWN31104.1"/>
    </source>
</evidence>
<dbReference type="FunFam" id="1.25.10.10:FF:000030">
    <property type="entry name" value="AP-1 complex subunit gamma"/>
    <property type="match status" value="1"/>
</dbReference>
<dbReference type="SUPFAM" id="SSF48371">
    <property type="entry name" value="ARM repeat"/>
    <property type="match status" value="1"/>
</dbReference>
<organism evidence="13 14">
    <name type="scientific">Jaminaea rosea</name>
    <dbReference type="NCBI Taxonomy" id="1569628"/>
    <lineage>
        <taxon>Eukaryota</taxon>
        <taxon>Fungi</taxon>
        <taxon>Dikarya</taxon>
        <taxon>Basidiomycota</taxon>
        <taxon>Ustilaginomycotina</taxon>
        <taxon>Exobasidiomycetes</taxon>
        <taxon>Microstromatales</taxon>
        <taxon>Microstromatales incertae sedis</taxon>
        <taxon>Jaminaea</taxon>
    </lineage>
</organism>
<dbReference type="GO" id="GO:0016482">
    <property type="term" value="P:cytosolic transport"/>
    <property type="evidence" value="ECO:0007669"/>
    <property type="project" value="UniProtKB-ARBA"/>
</dbReference>
<dbReference type="InterPro" id="IPR016024">
    <property type="entry name" value="ARM-type_fold"/>
</dbReference>